<dbReference type="AlphaFoldDB" id="A0A3N9TGH0"/>
<dbReference type="Proteomes" id="UP000281112">
    <property type="component" value="Unassembled WGS sequence"/>
</dbReference>
<comment type="caution">
    <text evidence="2">The sequence shown here is derived from an EMBL/GenBank/DDBJ whole genome shotgun (WGS) entry which is preliminary data.</text>
</comment>
<feature type="transmembrane region" description="Helical" evidence="1">
    <location>
        <begin position="48"/>
        <end position="68"/>
    </location>
</feature>
<dbReference type="EMBL" id="RJVQ01000003">
    <property type="protein sequence ID" value="RQW63368.1"/>
    <property type="molecule type" value="Genomic_DNA"/>
</dbReference>
<proteinExistence type="predicted"/>
<evidence type="ECO:0000256" key="1">
    <source>
        <dbReference type="SAM" id="Phobius"/>
    </source>
</evidence>
<sequence>MLFLGLSVLSWSVRSFGHSEYRQSVCLCFSVSMFGLATLGTVEYFRGFAGAGILLAIVTETILAVLYLKIWINGRHCAKA</sequence>
<evidence type="ECO:0000313" key="2">
    <source>
        <dbReference type="EMBL" id="RQW63368.1"/>
    </source>
</evidence>
<reference evidence="2 3" key="1">
    <citation type="submission" date="2018-11" db="EMBL/GenBank/DDBJ databases">
        <title>Vibrio LJC006 sp. nov., isolated from seawater during the bloom of the enteromorpha.</title>
        <authorList>
            <person name="Liang J."/>
        </authorList>
    </citation>
    <scope>NUCLEOTIDE SEQUENCE [LARGE SCALE GENOMIC DNA]</scope>
    <source>
        <strain evidence="2 3">LJC006</strain>
    </source>
</reference>
<keyword evidence="3" id="KW-1185">Reference proteome</keyword>
<gene>
    <name evidence="2" type="ORF">EES38_08965</name>
</gene>
<keyword evidence="1" id="KW-0472">Membrane</keyword>
<name>A0A3N9TGH0_9VIBR</name>
<protein>
    <recommendedName>
        <fullName evidence="4">Polysaccharide biosynthesis protein C-terminal domain-containing protein</fullName>
    </recommendedName>
</protein>
<accession>A0A3N9TGH0</accession>
<organism evidence="2 3">
    <name type="scientific">Vibrio viridaestus</name>
    <dbReference type="NCBI Taxonomy" id="2487322"/>
    <lineage>
        <taxon>Bacteria</taxon>
        <taxon>Pseudomonadati</taxon>
        <taxon>Pseudomonadota</taxon>
        <taxon>Gammaproteobacteria</taxon>
        <taxon>Vibrionales</taxon>
        <taxon>Vibrionaceae</taxon>
        <taxon>Vibrio</taxon>
    </lineage>
</organism>
<keyword evidence="1" id="KW-1133">Transmembrane helix</keyword>
<evidence type="ECO:0008006" key="4">
    <source>
        <dbReference type="Google" id="ProtNLM"/>
    </source>
</evidence>
<keyword evidence="1" id="KW-0812">Transmembrane</keyword>
<evidence type="ECO:0000313" key="3">
    <source>
        <dbReference type="Proteomes" id="UP000281112"/>
    </source>
</evidence>